<keyword evidence="1" id="KW-1133">Transmembrane helix</keyword>
<sequence>MFRLMYFVQQNDIINAINWGAQAMFIVLALPLVWYWHEYVLIKNRHLICYLLMNRSNIFPSRCFLLVQLITYADS</sequence>
<evidence type="ECO:0000313" key="3">
    <source>
        <dbReference type="Proteomes" id="UP000231293"/>
    </source>
</evidence>
<comment type="caution">
    <text evidence="2">The sequence shown here is derived from an EMBL/GenBank/DDBJ whole genome shotgun (WGS) entry which is preliminary data.</text>
</comment>
<feature type="transmembrane region" description="Helical" evidence="1">
    <location>
        <begin position="16"/>
        <end position="36"/>
    </location>
</feature>
<evidence type="ECO:0000256" key="1">
    <source>
        <dbReference type="SAM" id="Phobius"/>
    </source>
</evidence>
<keyword evidence="1" id="KW-0812">Transmembrane</keyword>
<keyword evidence="1" id="KW-0472">Membrane</keyword>
<dbReference type="AlphaFoldDB" id="A0A2N9WUZ5"/>
<reference evidence="2 3" key="1">
    <citation type="journal article" date="2017" name="MBio">
        <title>Type VI secretion-mediated competition in the bee gut microbiome.</title>
        <authorList>
            <person name="Steele M.I."/>
            <person name="Kwong W.K."/>
            <person name="Powell J.E."/>
            <person name="Whiteley M."/>
            <person name="Moran N.A."/>
        </authorList>
    </citation>
    <scope>NUCLEOTIDE SEQUENCE [LARGE SCALE GENOMIC DNA]</scope>
    <source>
        <strain evidence="2 3">App2-2</strain>
    </source>
</reference>
<dbReference type="EMBL" id="MDVB01000053">
    <property type="protein sequence ID" value="PIT16658.1"/>
    <property type="molecule type" value="Genomic_DNA"/>
</dbReference>
<evidence type="ECO:0000313" key="2">
    <source>
        <dbReference type="EMBL" id="PIT16658.1"/>
    </source>
</evidence>
<name>A0A2N9WUZ5_9NEIS</name>
<proteinExistence type="predicted"/>
<organism evidence="2 3">
    <name type="scientific">Snodgrassella alvi</name>
    <dbReference type="NCBI Taxonomy" id="1196083"/>
    <lineage>
        <taxon>Bacteria</taxon>
        <taxon>Pseudomonadati</taxon>
        <taxon>Pseudomonadota</taxon>
        <taxon>Betaproteobacteria</taxon>
        <taxon>Neisseriales</taxon>
        <taxon>Neisseriaceae</taxon>
        <taxon>Snodgrassella</taxon>
    </lineage>
</organism>
<accession>A0A2N9WUZ5</accession>
<gene>
    <name evidence="2" type="ORF">BGI32_04420</name>
</gene>
<dbReference type="Proteomes" id="UP000231293">
    <property type="component" value="Unassembled WGS sequence"/>
</dbReference>
<protein>
    <submittedName>
        <fullName evidence="2">Uncharacterized protein</fullName>
    </submittedName>
</protein>